<protein>
    <submittedName>
        <fullName evidence="1">Uncharacterized protein</fullName>
    </submittedName>
</protein>
<proteinExistence type="predicted"/>
<gene>
    <name evidence="1" type="ORF">K0M31_013260</name>
</gene>
<dbReference type="Proteomes" id="UP001177670">
    <property type="component" value="Unassembled WGS sequence"/>
</dbReference>
<evidence type="ECO:0000313" key="1">
    <source>
        <dbReference type="EMBL" id="KAK1119431.1"/>
    </source>
</evidence>
<comment type="caution">
    <text evidence="1">The sequence shown here is derived from an EMBL/GenBank/DDBJ whole genome shotgun (WGS) entry which is preliminary data.</text>
</comment>
<reference evidence="1" key="1">
    <citation type="submission" date="2021-10" db="EMBL/GenBank/DDBJ databases">
        <title>Melipona bicolor Genome sequencing and assembly.</title>
        <authorList>
            <person name="Araujo N.S."/>
            <person name="Arias M.C."/>
        </authorList>
    </citation>
    <scope>NUCLEOTIDE SEQUENCE</scope>
    <source>
        <strain evidence="1">USP_2M_L1-L4_2017</strain>
        <tissue evidence="1">Whole body</tissue>
    </source>
</reference>
<sequence>MSKFLLADDFGTENKVYLSENRSTPIFVKLFIFFWRPGQTREQYRKGLRNLRENLFPEDKNENENEELEGAASGLFDFSARECAFIFNRIAAAYASRQGENVPPWKIKFYCFLLTDKAREARLGMPSTEIDHH</sequence>
<accession>A0AA40FI72</accession>
<evidence type="ECO:0000313" key="2">
    <source>
        <dbReference type="Proteomes" id="UP001177670"/>
    </source>
</evidence>
<dbReference type="AlphaFoldDB" id="A0AA40FI72"/>
<dbReference type="EMBL" id="JAHYIQ010000036">
    <property type="protein sequence ID" value="KAK1119431.1"/>
    <property type="molecule type" value="Genomic_DNA"/>
</dbReference>
<keyword evidence="2" id="KW-1185">Reference proteome</keyword>
<organism evidence="1 2">
    <name type="scientific">Melipona bicolor</name>
    <dbReference type="NCBI Taxonomy" id="60889"/>
    <lineage>
        <taxon>Eukaryota</taxon>
        <taxon>Metazoa</taxon>
        <taxon>Ecdysozoa</taxon>
        <taxon>Arthropoda</taxon>
        <taxon>Hexapoda</taxon>
        <taxon>Insecta</taxon>
        <taxon>Pterygota</taxon>
        <taxon>Neoptera</taxon>
        <taxon>Endopterygota</taxon>
        <taxon>Hymenoptera</taxon>
        <taxon>Apocrita</taxon>
        <taxon>Aculeata</taxon>
        <taxon>Apoidea</taxon>
        <taxon>Anthophila</taxon>
        <taxon>Apidae</taxon>
        <taxon>Melipona</taxon>
    </lineage>
</organism>
<name>A0AA40FI72_9HYME</name>